<dbReference type="EMBL" id="JAXAVV010000006">
    <property type="protein sequence ID" value="MDX8050622.1"/>
    <property type="molecule type" value="Genomic_DNA"/>
</dbReference>
<reference evidence="2 3" key="1">
    <citation type="submission" date="2023-11" db="EMBL/GenBank/DDBJ databases">
        <title>Lentzea sokolovensis, sp. nov., Lentzea kristufkii, sp. nov., and Lentzea miocenensis, sp. nov., rare actinobacteria from Sokolov Coal Basin, Miocene lacustrine sediment, Czech Republic.</title>
        <authorList>
            <person name="Lara A."/>
            <person name="Kotroba L."/>
            <person name="Nouioui I."/>
            <person name="Neumann-Schaal M."/>
            <person name="Mast Y."/>
            <person name="Chronakova A."/>
        </authorList>
    </citation>
    <scope>NUCLEOTIDE SEQUENCE [LARGE SCALE GENOMIC DNA]</scope>
    <source>
        <strain evidence="2 3">BCCO 10_0798</strain>
    </source>
</reference>
<dbReference type="RefSeq" id="WP_319984596.1">
    <property type="nucleotide sequence ID" value="NZ_JAXAVV010000006.1"/>
</dbReference>
<keyword evidence="1" id="KW-0472">Membrane</keyword>
<name>A0ABU4TRS5_9PSEU</name>
<proteinExistence type="predicted"/>
<accession>A0ABU4TRS5</accession>
<evidence type="ECO:0000313" key="2">
    <source>
        <dbReference type="EMBL" id="MDX8050622.1"/>
    </source>
</evidence>
<keyword evidence="1" id="KW-1133">Transmembrane helix</keyword>
<dbReference type="Proteomes" id="UP001271792">
    <property type="component" value="Unassembled WGS sequence"/>
</dbReference>
<keyword evidence="1" id="KW-0812">Transmembrane</keyword>
<evidence type="ECO:0000313" key="3">
    <source>
        <dbReference type="Proteomes" id="UP001271792"/>
    </source>
</evidence>
<sequence length="63" mass="6236">MVSRRGGAFTVALGSPAGGVLFSGAVSVAVIVLAVAYLALAVLPLAEVRGPMAEHRTSVPSMG</sequence>
<comment type="caution">
    <text evidence="2">The sequence shown here is derived from an EMBL/GenBank/DDBJ whole genome shotgun (WGS) entry which is preliminary data.</text>
</comment>
<feature type="transmembrane region" description="Helical" evidence="1">
    <location>
        <begin position="20"/>
        <end position="46"/>
    </location>
</feature>
<organism evidence="2 3">
    <name type="scientific">Lentzea kristufekii</name>
    <dbReference type="NCBI Taxonomy" id="3095430"/>
    <lineage>
        <taxon>Bacteria</taxon>
        <taxon>Bacillati</taxon>
        <taxon>Actinomycetota</taxon>
        <taxon>Actinomycetes</taxon>
        <taxon>Pseudonocardiales</taxon>
        <taxon>Pseudonocardiaceae</taxon>
        <taxon>Lentzea</taxon>
    </lineage>
</organism>
<protein>
    <submittedName>
        <fullName evidence="2">Uncharacterized protein</fullName>
    </submittedName>
</protein>
<gene>
    <name evidence="2" type="ORF">SK571_14625</name>
</gene>
<evidence type="ECO:0000256" key="1">
    <source>
        <dbReference type="SAM" id="Phobius"/>
    </source>
</evidence>
<keyword evidence="3" id="KW-1185">Reference proteome</keyword>